<proteinExistence type="predicted"/>
<evidence type="ECO:0000313" key="1">
    <source>
        <dbReference type="EMBL" id="TQM09496.1"/>
    </source>
</evidence>
<name>A0A543DJI1_9PSEU</name>
<keyword evidence="2" id="KW-1185">Reference proteome</keyword>
<evidence type="ECO:0000313" key="2">
    <source>
        <dbReference type="Proteomes" id="UP000315677"/>
    </source>
</evidence>
<gene>
    <name evidence="1" type="ORF">FB558_5255</name>
</gene>
<comment type="caution">
    <text evidence="1">The sequence shown here is derived from an EMBL/GenBank/DDBJ whole genome shotgun (WGS) entry which is preliminary data.</text>
</comment>
<dbReference type="AlphaFoldDB" id="A0A543DJI1"/>
<dbReference type="EMBL" id="VFPA01000003">
    <property type="protein sequence ID" value="TQM09496.1"/>
    <property type="molecule type" value="Genomic_DNA"/>
</dbReference>
<organism evidence="1 2">
    <name type="scientific">Pseudonocardia kunmingensis</name>
    <dbReference type="NCBI Taxonomy" id="630975"/>
    <lineage>
        <taxon>Bacteria</taxon>
        <taxon>Bacillati</taxon>
        <taxon>Actinomycetota</taxon>
        <taxon>Actinomycetes</taxon>
        <taxon>Pseudonocardiales</taxon>
        <taxon>Pseudonocardiaceae</taxon>
        <taxon>Pseudonocardia</taxon>
    </lineage>
</organism>
<dbReference type="Proteomes" id="UP000315677">
    <property type="component" value="Unassembled WGS sequence"/>
</dbReference>
<reference evidence="1 2" key="1">
    <citation type="submission" date="2019-06" db="EMBL/GenBank/DDBJ databases">
        <title>Sequencing the genomes of 1000 actinobacteria strains.</title>
        <authorList>
            <person name="Klenk H.-P."/>
        </authorList>
    </citation>
    <scope>NUCLEOTIDE SEQUENCE [LARGE SCALE GENOMIC DNA]</scope>
    <source>
        <strain evidence="1 2">DSM 45301</strain>
    </source>
</reference>
<sequence length="38" mass="3932">MLVDLLMMIPAALAGIGGAFLGDKVGLWIKNARTTGES</sequence>
<protein>
    <submittedName>
        <fullName evidence="1">Uncharacterized protein</fullName>
    </submittedName>
</protein>
<accession>A0A543DJI1</accession>